<reference evidence="3" key="1">
    <citation type="submission" date="2014-04" db="EMBL/GenBank/DDBJ databases">
        <title>Evolutionary Origins and Diversification of the Mycorrhizal Mutualists.</title>
        <authorList>
            <consortium name="DOE Joint Genome Institute"/>
            <consortium name="Mycorrhizal Genomics Consortium"/>
            <person name="Kohler A."/>
            <person name="Kuo A."/>
            <person name="Nagy L.G."/>
            <person name="Floudas D."/>
            <person name="Copeland A."/>
            <person name="Barry K.W."/>
            <person name="Cichocki N."/>
            <person name="Veneault-Fourrey C."/>
            <person name="LaButti K."/>
            <person name="Lindquist E.A."/>
            <person name="Lipzen A."/>
            <person name="Lundell T."/>
            <person name="Morin E."/>
            <person name="Murat C."/>
            <person name="Riley R."/>
            <person name="Ohm R."/>
            <person name="Sun H."/>
            <person name="Tunlid A."/>
            <person name="Henrissat B."/>
            <person name="Grigoriev I.V."/>
            <person name="Hibbett D.S."/>
            <person name="Martin F."/>
        </authorList>
    </citation>
    <scope>NUCLEOTIDE SEQUENCE [LARGE SCALE GENOMIC DNA]</scope>
    <source>
        <strain evidence="3">FD-334 SS-4</strain>
    </source>
</reference>
<feature type="region of interest" description="Disordered" evidence="1">
    <location>
        <begin position="59"/>
        <end position="86"/>
    </location>
</feature>
<evidence type="ECO:0000313" key="3">
    <source>
        <dbReference type="Proteomes" id="UP000054270"/>
    </source>
</evidence>
<gene>
    <name evidence="2" type="ORF">HYPSUDRAFT_208774</name>
</gene>
<sequence length="260" mass="28729">MPRPAPAFSGHSRRLKTHRAALNSYFGACPRTMRSYSWNGRRSRMGRLRYGAYKHHAPGIGSSLAPPHTDRAFQPRSCSRPPSDVGTVTARSLRMDVCPTINTLSRNLPQPAVVTRWRGAARPGRARARRTRASSYAVVRATRASAVCSIEIMYLVRRRLPTYVLHIGRVPAPRSSTRRPSRGGTCRVSATQSDLPRTRPPSTDPFFVPPNSVTVKSITSNISPPSVCDASHLPRGLSVRTRRCMPDSWAPILRVSNRAG</sequence>
<organism evidence="2 3">
    <name type="scientific">Hypholoma sublateritium (strain FD-334 SS-4)</name>
    <dbReference type="NCBI Taxonomy" id="945553"/>
    <lineage>
        <taxon>Eukaryota</taxon>
        <taxon>Fungi</taxon>
        <taxon>Dikarya</taxon>
        <taxon>Basidiomycota</taxon>
        <taxon>Agaricomycotina</taxon>
        <taxon>Agaricomycetes</taxon>
        <taxon>Agaricomycetidae</taxon>
        <taxon>Agaricales</taxon>
        <taxon>Agaricineae</taxon>
        <taxon>Strophariaceae</taxon>
        <taxon>Hypholoma</taxon>
    </lineage>
</organism>
<feature type="region of interest" description="Disordered" evidence="1">
    <location>
        <begin position="173"/>
        <end position="206"/>
    </location>
</feature>
<evidence type="ECO:0000256" key="1">
    <source>
        <dbReference type="SAM" id="MobiDB-lite"/>
    </source>
</evidence>
<dbReference type="Proteomes" id="UP000054270">
    <property type="component" value="Unassembled WGS sequence"/>
</dbReference>
<accession>A0A0D2LU07</accession>
<dbReference type="EMBL" id="KN817683">
    <property type="protein sequence ID" value="KJA14353.1"/>
    <property type="molecule type" value="Genomic_DNA"/>
</dbReference>
<keyword evidence="3" id="KW-1185">Reference proteome</keyword>
<dbReference type="AlphaFoldDB" id="A0A0D2LU07"/>
<protein>
    <submittedName>
        <fullName evidence="2">Uncharacterized protein</fullName>
    </submittedName>
</protein>
<evidence type="ECO:0000313" key="2">
    <source>
        <dbReference type="EMBL" id="KJA14353.1"/>
    </source>
</evidence>
<name>A0A0D2LU07_HYPSF</name>
<proteinExistence type="predicted"/>